<evidence type="ECO:0000259" key="1">
    <source>
        <dbReference type="Pfam" id="PF13966"/>
    </source>
</evidence>
<reference evidence="2 3" key="1">
    <citation type="submission" date="2024-01" db="EMBL/GenBank/DDBJ databases">
        <title>A telomere-to-telomere, gap-free genome of sweet tea (Lithocarpus litseifolius).</title>
        <authorList>
            <person name="Zhou J."/>
        </authorList>
    </citation>
    <scope>NUCLEOTIDE SEQUENCE [LARGE SCALE GENOMIC DNA]</scope>
    <source>
        <strain evidence="2">Zhou-2022a</strain>
        <tissue evidence="2">Leaf</tissue>
    </source>
</reference>
<feature type="domain" description="Reverse transcriptase zinc-binding" evidence="1">
    <location>
        <begin position="54"/>
        <end position="150"/>
    </location>
</feature>
<dbReference type="Proteomes" id="UP001459277">
    <property type="component" value="Unassembled WGS sequence"/>
</dbReference>
<dbReference type="Pfam" id="PF13966">
    <property type="entry name" value="zf-RVT"/>
    <property type="match status" value="1"/>
</dbReference>
<protein>
    <recommendedName>
        <fullName evidence="1">Reverse transcriptase zinc-binding domain-containing protein</fullName>
    </recommendedName>
</protein>
<accession>A0AAW2C1Q2</accession>
<dbReference type="PANTHER" id="PTHR47074">
    <property type="entry name" value="BNAC02G40300D PROTEIN"/>
    <property type="match status" value="1"/>
</dbReference>
<dbReference type="EMBL" id="JAZDWU010000009">
    <property type="protein sequence ID" value="KAK9991019.1"/>
    <property type="molecule type" value="Genomic_DNA"/>
</dbReference>
<proteinExistence type="predicted"/>
<organism evidence="2 3">
    <name type="scientific">Lithocarpus litseifolius</name>
    <dbReference type="NCBI Taxonomy" id="425828"/>
    <lineage>
        <taxon>Eukaryota</taxon>
        <taxon>Viridiplantae</taxon>
        <taxon>Streptophyta</taxon>
        <taxon>Embryophyta</taxon>
        <taxon>Tracheophyta</taxon>
        <taxon>Spermatophyta</taxon>
        <taxon>Magnoliopsida</taxon>
        <taxon>eudicotyledons</taxon>
        <taxon>Gunneridae</taxon>
        <taxon>Pentapetalae</taxon>
        <taxon>rosids</taxon>
        <taxon>fabids</taxon>
        <taxon>Fagales</taxon>
        <taxon>Fagaceae</taxon>
        <taxon>Lithocarpus</taxon>
    </lineage>
</organism>
<dbReference type="InterPro" id="IPR052929">
    <property type="entry name" value="RNase_H-like_EbsB-rel"/>
</dbReference>
<dbReference type="InterPro" id="IPR026960">
    <property type="entry name" value="RVT-Znf"/>
</dbReference>
<gene>
    <name evidence="2" type="ORF">SO802_026004</name>
</gene>
<sequence length="322" mass="36414">MVSDLIDVEKKSWDVDILNQVFLPFEVEIIEGIPLSNRLPVDKQIWSKTANGIFSVRSAYKIALEMQKANVGGSVLDGGSLRAFWKKLWKFQVPNKVRHFVWRAAKDTLPTKTNLVKRHVIVDDLCEECGLYAESLFHVSMECPKAREPWGFTQFSHLLSSMNFQSSMDFLWYIVMVAKWSNADVALAVTIVWALWTNRNETNHGGMRKFANQIFQWCIQYLEEYWSACTLPMKKTSAAKKNWVPPTGLNYKVNVDGAVFSAQKSVGLGVVIRHNEGHFIAGLGKKLNLPLGAIETEAKAFKIGIAFAGEIGILFWKVTLLL</sequence>
<name>A0AAW2C1Q2_9ROSI</name>
<dbReference type="PANTHER" id="PTHR47074:SF48">
    <property type="entry name" value="POLYNUCLEOTIDYL TRANSFERASE, RIBONUCLEASE H-LIKE SUPERFAMILY PROTEIN"/>
    <property type="match status" value="1"/>
</dbReference>
<evidence type="ECO:0000313" key="2">
    <source>
        <dbReference type="EMBL" id="KAK9991019.1"/>
    </source>
</evidence>
<dbReference type="AlphaFoldDB" id="A0AAW2C1Q2"/>
<keyword evidence="3" id="KW-1185">Reference proteome</keyword>
<comment type="caution">
    <text evidence="2">The sequence shown here is derived from an EMBL/GenBank/DDBJ whole genome shotgun (WGS) entry which is preliminary data.</text>
</comment>
<evidence type="ECO:0000313" key="3">
    <source>
        <dbReference type="Proteomes" id="UP001459277"/>
    </source>
</evidence>